<keyword evidence="4" id="KW-0809">Transit peptide</keyword>
<dbReference type="InterPro" id="IPR011009">
    <property type="entry name" value="Kinase-like_dom_sf"/>
</dbReference>
<comment type="subcellular location">
    <subcellularLocation>
        <location evidence="1">Mitochondrion</location>
    </subcellularLocation>
</comment>
<feature type="domain" description="Aminoglycoside phosphotransferase" evidence="7">
    <location>
        <begin position="278"/>
        <end position="319"/>
    </location>
</feature>
<evidence type="ECO:0000256" key="1">
    <source>
        <dbReference type="ARBA" id="ARBA00004173"/>
    </source>
</evidence>
<protein>
    <recommendedName>
        <fullName evidence="3">Altered inheritance of mitochondria protein 9, mitochondrial</fullName>
    </recommendedName>
    <alternativeName>
        <fullName evidence="6">Found in mitochondrial proteome protein 29</fullName>
    </alternativeName>
</protein>
<dbReference type="InterPro" id="IPR051035">
    <property type="entry name" value="Mito_inheritance_9"/>
</dbReference>
<reference evidence="8 9" key="1">
    <citation type="submission" date="2017-01" db="EMBL/GenBank/DDBJ databases">
        <title>The recent genome duplication of the halophilic yeast Hortaea werneckii: insights from long-read sequencing.</title>
        <authorList>
            <person name="Sinha S."/>
            <person name="Flibotte S."/>
            <person name="Neira M."/>
            <person name="Lenassi M."/>
            <person name="Gostincar C."/>
            <person name="Stajich J.E."/>
            <person name="Nislow C.E."/>
        </authorList>
    </citation>
    <scope>NUCLEOTIDE SEQUENCE [LARGE SCALE GENOMIC DNA]</scope>
    <source>
        <strain evidence="8 9">EXF-2000</strain>
    </source>
</reference>
<evidence type="ECO:0000256" key="5">
    <source>
        <dbReference type="ARBA" id="ARBA00023128"/>
    </source>
</evidence>
<dbReference type="Gene3D" id="3.30.200.20">
    <property type="entry name" value="Phosphorylase Kinase, domain 1"/>
    <property type="match status" value="1"/>
</dbReference>
<evidence type="ECO:0000256" key="2">
    <source>
        <dbReference type="ARBA" id="ARBA00005543"/>
    </source>
</evidence>
<dbReference type="OrthoDB" id="2831558at2759"/>
<dbReference type="STRING" id="1157616.A0A1Z5T3E5"/>
<evidence type="ECO:0000256" key="4">
    <source>
        <dbReference type="ARBA" id="ARBA00022946"/>
    </source>
</evidence>
<dbReference type="VEuPathDB" id="FungiDB:BTJ68_12390"/>
<gene>
    <name evidence="8" type="ORF">BTJ68_12390</name>
</gene>
<evidence type="ECO:0000313" key="9">
    <source>
        <dbReference type="Proteomes" id="UP000194280"/>
    </source>
</evidence>
<comment type="similarity">
    <text evidence="2">Belongs to the AIM9 family.</text>
</comment>
<dbReference type="Gene3D" id="3.90.1200.10">
    <property type="match status" value="1"/>
</dbReference>
<evidence type="ECO:0000256" key="3">
    <source>
        <dbReference type="ARBA" id="ARBA00016197"/>
    </source>
</evidence>
<dbReference type="EMBL" id="MUNK01000136">
    <property type="protein sequence ID" value="OTA30564.1"/>
    <property type="molecule type" value="Genomic_DNA"/>
</dbReference>
<dbReference type="PANTHER" id="PTHR36091">
    <property type="entry name" value="ALTERED INHERITANCE OF MITOCHONDRIA PROTEIN 9, MITOCHONDRIAL"/>
    <property type="match status" value="1"/>
</dbReference>
<evidence type="ECO:0000313" key="8">
    <source>
        <dbReference type="EMBL" id="OTA30564.1"/>
    </source>
</evidence>
<dbReference type="GO" id="GO:0005739">
    <property type="term" value="C:mitochondrion"/>
    <property type="evidence" value="ECO:0007669"/>
    <property type="project" value="UniProtKB-SubCell"/>
</dbReference>
<keyword evidence="5" id="KW-0496">Mitochondrion</keyword>
<dbReference type="PANTHER" id="PTHR36091:SF1">
    <property type="entry name" value="ALTERED INHERITANCE OF MITOCHONDRIA PROTEIN 9, MITOCHONDRIAL"/>
    <property type="match status" value="1"/>
</dbReference>
<proteinExistence type="inferred from homology"/>
<evidence type="ECO:0000256" key="6">
    <source>
        <dbReference type="ARBA" id="ARBA00031849"/>
    </source>
</evidence>
<evidence type="ECO:0000259" key="7">
    <source>
        <dbReference type="Pfam" id="PF01636"/>
    </source>
</evidence>
<dbReference type="AlphaFoldDB" id="A0A1Z5T3E5"/>
<dbReference type="InParanoid" id="A0A1Z5T3E5"/>
<dbReference type="Proteomes" id="UP000194280">
    <property type="component" value="Unassembled WGS sequence"/>
</dbReference>
<dbReference type="Pfam" id="PF01636">
    <property type="entry name" value="APH"/>
    <property type="match status" value="1"/>
</dbReference>
<dbReference type="SUPFAM" id="SSF56112">
    <property type="entry name" value="Protein kinase-like (PK-like)"/>
    <property type="match status" value="1"/>
</dbReference>
<dbReference type="InterPro" id="IPR002575">
    <property type="entry name" value="Aminoglycoside_PTrfase"/>
</dbReference>
<comment type="caution">
    <text evidence="8">The sequence shown here is derived from an EMBL/GenBank/DDBJ whole genome shotgun (WGS) entry which is preliminary data.</text>
</comment>
<name>A0A1Z5T3E5_HORWE</name>
<organism evidence="8 9">
    <name type="scientific">Hortaea werneckii EXF-2000</name>
    <dbReference type="NCBI Taxonomy" id="1157616"/>
    <lineage>
        <taxon>Eukaryota</taxon>
        <taxon>Fungi</taxon>
        <taxon>Dikarya</taxon>
        <taxon>Ascomycota</taxon>
        <taxon>Pezizomycotina</taxon>
        <taxon>Dothideomycetes</taxon>
        <taxon>Dothideomycetidae</taxon>
        <taxon>Mycosphaerellales</taxon>
        <taxon>Teratosphaeriaceae</taxon>
        <taxon>Hortaea</taxon>
    </lineage>
</organism>
<keyword evidence="9" id="KW-1185">Reference proteome</keyword>
<sequence>MADCNWPCEYTTGRWLKRDRLQRESRYVAFDFAALRRKAVTLCSRARNVASCQKMEGGFNKAFLFTMDSGESIVARIPTSIAGPRRLRTNSEVATMAYIKSRTTIPVPNILDWNDDDSNPVGTEYIFMDHATGEKLHNRWDEMTSLQHLQVIQSISRMIGQMTSLEFPASGSIYFQDAPLDAASKIQLEDGFCIGPHCGPVYWNCSPGEGRLYGNDGYEQGPWRDLQEFGTGLITSARSRIPVDAPEVKKPSYWGSIEEHRNLLNVNEKVLHRLDKSELLKDASKPTLLHADLHKRNIFVSSTEPSEVTAIIDWQATAVEPAFMYGNETPDLAVRYPGNNDLDDDVGDDSLSQAELNAKEKKERDLQLCKDVFEACMKGFAPVIGKARSLDGLLFRPFLHCNTSWRDSITSVRQDLIELSRRWNDLGLAGACPYTPTEDELQIHERMYTDFQTAQDLKLGLMQRLRTDSDGWVPSSDWDIIKSCHDEMFLEWLQVAKEAAREDGSLTEAKAREFWPFDQVSKSGYK</sequence>
<accession>A0A1Z5T3E5</accession>